<feature type="non-terminal residue" evidence="1">
    <location>
        <position position="118"/>
    </location>
</feature>
<dbReference type="InterPro" id="IPR036388">
    <property type="entry name" value="WH-like_DNA-bd_sf"/>
</dbReference>
<accession>A0A816H312</accession>
<keyword evidence="2" id="KW-1185">Reference proteome</keyword>
<sequence>MNLMEMQQQQQQQQLVDQRRGRYVRVSDTDRRQLIETYKKGEDFIALAKKLNIKRSTARSILRTYIDEGRVSAKQRAGTRLRFITEEEAEMIREMKRRHPLITIGQIQMRLQRTSTRV</sequence>
<dbReference type="Gene3D" id="1.10.10.10">
    <property type="entry name" value="Winged helix-like DNA-binding domain superfamily/Winged helix DNA-binding domain"/>
    <property type="match status" value="1"/>
</dbReference>
<evidence type="ECO:0000313" key="2">
    <source>
        <dbReference type="Proteomes" id="UP000663828"/>
    </source>
</evidence>
<dbReference type="Proteomes" id="UP000663828">
    <property type="component" value="Unassembled WGS sequence"/>
</dbReference>
<name>A0A816H312_ADIRI</name>
<gene>
    <name evidence="1" type="ORF">XAT740_LOCUS60926</name>
</gene>
<proteinExistence type="predicted"/>
<organism evidence="1 2">
    <name type="scientific">Adineta ricciae</name>
    <name type="common">Rotifer</name>
    <dbReference type="NCBI Taxonomy" id="249248"/>
    <lineage>
        <taxon>Eukaryota</taxon>
        <taxon>Metazoa</taxon>
        <taxon>Spiralia</taxon>
        <taxon>Gnathifera</taxon>
        <taxon>Rotifera</taxon>
        <taxon>Eurotatoria</taxon>
        <taxon>Bdelloidea</taxon>
        <taxon>Adinetida</taxon>
        <taxon>Adinetidae</taxon>
        <taxon>Adineta</taxon>
    </lineage>
</organism>
<comment type="caution">
    <text evidence="1">The sequence shown here is derived from an EMBL/GenBank/DDBJ whole genome shotgun (WGS) entry which is preliminary data.</text>
</comment>
<reference evidence="1" key="1">
    <citation type="submission" date="2021-02" db="EMBL/GenBank/DDBJ databases">
        <authorList>
            <person name="Nowell W R."/>
        </authorList>
    </citation>
    <scope>NUCLEOTIDE SEQUENCE</scope>
</reference>
<dbReference type="AlphaFoldDB" id="A0A816H312"/>
<dbReference type="SUPFAM" id="SSF46689">
    <property type="entry name" value="Homeodomain-like"/>
    <property type="match status" value="1"/>
</dbReference>
<evidence type="ECO:0000313" key="1">
    <source>
        <dbReference type="EMBL" id="CAF1682482.1"/>
    </source>
</evidence>
<protein>
    <submittedName>
        <fullName evidence="1">Uncharacterized protein</fullName>
    </submittedName>
</protein>
<dbReference type="InterPro" id="IPR009057">
    <property type="entry name" value="Homeodomain-like_sf"/>
</dbReference>
<dbReference type="EMBL" id="CAJNOR010015517">
    <property type="protein sequence ID" value="CAF1682482.1"/>
    <property type="molecule type" value="Genomic_DNA"/>
</dbReference>